<proteinExistence type="predicted"/>
<reference evidence="1" key="1">
    <citation type="submission" date="2018-10" db="EMBL/GenBank/DDBJ databases">
        <authorList>
            <person name="Aoki K."/>
        </authorList>
    </citation>
    <scope>NUCLEOTIDE SEQUENCE</scope>
</reference>
<gene>
    <name evidence="1" type="ORF">MNB_ARC-1_493</name>
</gene>
<organism evidence="1">
    <name type="scientific">hydrothermal vent metagenome</name>
    <dbReference type="NCBI Taxonomy" id="652676"/>
    <lineage>
        <taxon>unclassified sequences</taxon>
        <taxon>metagenomes</taxon>
        <taxon>ecological metagenomes</taxon>
    </lineage>
</organism>
<dbReference type="Pfam" id="PF05538">
    <property type="entry name" value="Campylo_MOMP"/>
    <property type="match status" value="1"/>
</dbReference>
<dbReference type="EMBL" id="UOYO01000026">
    <property type="protein sequence ID" value="VAY87600.1"/>
    <property type="molecule type" value="Genomic_DNA"/>
</dbReference>
<dbReference type="SUPFAM" id="SSF56935">
    <property type="entry name" value="Porins"/>
    <property type="match status" value="1"/>
</dbReference>
<dbReference type="InterPro" id="IPR008439">
    <property type="entry name" value="Campylo_MOMP"/>
</dbReference>
<accession>A0A3B1E6G5</accession>
<name>A0A3B1E6G5_9ZZZZ</name>
<evidence type="ECO:0000313" key="1">
    <source>
        <dbReference type="EMBL" id="VAY87600.1"/>
    </source>
</evidence>
<sequence length="379" mass="40904">MKRTIKLSLVTAVAVTGLNSIVNAKPLEEAIKGIDISGKLQYRKEYKTKNDIKNIDKNEYELAVNVKTPINDKVSATVEAGFYEFNTGNTIAPGNGTNGVAIDEDPAVILSNAYFTYTSGTATVMAGKQNIPSVFVDQKDTVKTGAGLVALYTIDGTTFAAAHFTNTNIKGSDEAHTTELIIMDNYGAIKTSLNYNILDVLDYKSTRTSLNVDGKFGMFKAGLRVTGFSDDTKGSTEEDGGLVKLNVGAKFGTVSVGLDLAKTSEFNAKKIAIDEDSDAKVDLKTWQLSAAKLNDATVSRISVKAKIMPKLSVGVKYATASYTQSSVTDNKQTELLLLTTYKMSKNFSLHARTSTLTTTLSGKDSTDNVFNRLQAKYTF</sequence>
<protein>
    <submittedName>
        <fullName evidence="1">Major outer membrane protein</fullName>
    </submittedName>
</protein>
<dbReference type="AlphaFoldDB" id="A0A3B1E6G5"/>